<keyword evidence="1 8" id="KW-0645">Protease</keyword>
<keyword evidence="9" id="KW-0812">Transmembrane</keyword>
<keyword evidence="13" id="KW-1185">Reference proteome</keyword>
<protein>
    <submittedName>
        <fullName evidence="12">Peptidase M48</fullName>
    </submittedName>
</protein>
<dbReference type="AlphaFoldDB" id="A0A0A2UWB4"/>
<evidence type="ECO:0000256" key="2">
    <source>
        <dbReference type="ARBA" id="ARBA00022723"/>
    </source>
</evidence>
<feature type="transmembrane region" description="Helical" evidence="9">
    <location>
        <begin position="263"/>
        <end position="288"/>
    </location>
</feature>
<reference evidence="12 13" key="1">
    <citation type="submission" date="2013-08" db="EMBL/GenBank/DDBJ databases">
        <title>Genome of Pontibacillus chungwhensis.</title>
        <authorList>
            <person name="Wang Q."/>
            <person name="Wang G."/>
        </authorList>
    </citation>
    <scope>NUCLEOTIDE SEQUENCE [LARGE SCALE GENOMIC DNA]</scope>
    <source>
        <strain evidence="12 13">BH030062</strain>
    </source>
</reference>
<dbReference type="CDD" id="cd07343">
    <property type="entry name" value="M48A_Zmpste24p_like"/>
    <property type="match status" value="1"/>
</dbReference>
<evidence type="ECO:0000256" key="1">
    <source>
        <dbReference type="ARBA" id="ARBA00022670"/>
    </source>
</evidence>
<feature type="transmembrane region" description="Helical" evidence="9">
    <location>
        <begin position="309"/>
        <end position="328"/>
    </location>
</feature>
<evidence type="ECO:0000256" key="8">
    <source>
        <dbReference type="RuleBase" id="RU003983"/>
    </source>
</evidence>
<proteinExistence type="inferred from homology"/>
<dbReference type="Gene3D" id="3.30.2010.10">
    <property type="entry name" value="Metalloproteases ('zincins'), catalytic domain"/>
    <property type="match status" value="1"/>
</dbReference>
<feature type="domain" description="CAAX prenyl protease 1 N-terminal" evidence="11">
    <location>
        <begin position="30"/>
        <end position="179"/>
    </location>
</feature>
<evidence type="ECO:0000313" key="12">
    <source>
        <dbReference type="EMBL" id="KGP90781.1"/>
    </source>
</evidence>
<evidence type="ECO:0000256" key="4">
    <source>
        <dbReference type="ARBA" id="ARBA00022833"/>
    </source>
</evidence>
<feature type="active site" evidence="6">
    <location>
        <position position="254"/>
    </location>
</feature>
<evidence type="ECO:0000256" key="5">
    <source>
        <dbReference type="ARBA" id="ARBA00023049"/>
    </source>
</evidence>
<accession>A0A0A2UWB4</accession>
<dbReference type="EMBL" id="AVBG01000010">
    <property type="protein sequence ID" value="KGP90781.1"/>
    <property type="molecule type" value="Genomic_DNA"/>
</dbReference>
<dbReference type="GO" id="GO:0046872">
    <property type="term" value="F:metal ion binding"/>
    <property type="evidence" value="ECO:0007669"/>
    <property type="project" value="UniProtKB-KW"/>
</dbReference>
<feature type="active site" description="Proton donor" evidence="6">
    <location>
        <position position="337"/>
    </location>
</feature>
<name>A0A0A2UWB4_9BACI</name>
<comment type="caution">
    <text evidence="12">The sequence shown here is derived from an EMBL/GenBank/DDBJ whole genome shotgun (WGS) entry which is preliminary data.</text>
</comment>
<feature type="transmembrane region" description="Helical" evidence="9">
    <location>
        <begin position="35"/>
        <end position="58"/>
    </location>
</feature>
<evidence type="ECO:0000256" key="7">
    <source>
        <dbReference type="PIRSR" id="PIRSR627057-2"/>
    </source>
</evidence>
<evidence type="ECO:0000259" key="10">
    <source>
        <dbReference type="Pfam" id="PF01435"/>
    </source>
</evidence>
<organism evidence="12 13">
    <name type="scientific">Pontibacillus chungwhensis BH030062</name>
    <dbReference type="NCBI Taxonomy" id="1385513"/>
    <lineage>
        <taxon>Bacteria</taxon>
        <taxon>Bacillati</taxon>
        <taxon>Bacillota</taxon>
        <taxon>Bacilli</taxon>
        <taxon>Bacillales</taxon>
        <taxon>Bacillaceae</taxon>
        <taxon>Pontibacillus</taxon>
    </lineage>
</organism>
<comment type="cofactor">
    <cofactor evidence="7 8">
        <name>Zn(2+)</name>
        <dbReference type="ChEBI" id="CHEBI:29105"/>
    </cofactor>
    <text evidence="7 8">Binds 1 zinc ion per subunit.</text>
</comment>
<comment type="similarity">
    <text evidence="8">Belongs to the peptidase M48 family.</text>
</comment>
<feature type="binding site" evidence="7">
    <location>
        <position position="253"/>
    </location>
    <ligand>
        <name>Zn(2+)</name>
        <dbReference type="ChEBI" id="CHEBI:29105"/>
        <note>catalytic</note>
    </ligand>
</feature>
<dbReference type="GO" id="GO:0071586">
    <property type="term" value="P:CAAX-box protein processing"/>
    <property type="evidence" value="ECO:0007669"/>
    <property type="project" value="InterPro"/>
</dbReference>
<keyword evidence="9" id="KW-1133">Transmembrane helix</keyword>
<evidence type="ECO:0000256" key="3">
    <source>
        <dbReference type="ARBA" id="ARBA00022801"/>
    </source>
</evidence>
<keyword evidence="4 7" id="KW-0862">Zinc</keyword>
<evidence type="ECO:0000259" key="11">
    <source>
        <dbReference type="Pfam" id="PF16491"/>
    </source>
</evidence>
<evidence type="ECO:0000256" key="6">
    <source>
        <dbReference type="PIRSR" id="PIRSR627057-1"/>
    </source>
</evidence>
<dbReference type="Pfam" id="PF01435">
    <property type="entry name" value="Peptidase_M48"/>
    <property type="match status" value="1"/>
</dbReference>
<keyword evidence="3 8" id="KW-0378">Hydrolase</keyword>
<feature type="domain" description="Peptidase M48" evidence="10">
    <location>
        <begin position="184"/>
        <end position="390"/>
    </location>
</feature>
<sequence length="399" mass="46403">MKKLLGFYGFFLVVLWIYFGWFYELDTYADSRYAAYRHAYSFTQLTFPWVILLSFIIMDWHKAILNRIEKLLKKKWAQSFVFGAFFMTALQLIALPLDGIGYSMSKAASISHQPIGDWLVEWCIQSVLFIVVVAVLIAVFRSIVSKFPQKWWLVLWLTSLPVAFFIIYVQPIWIDPLFEDFTSLEAGSLKDSIVELAGEAGIEEDHIFQVNMSEKTSTFNAYVTGIGGQKRIVLWDTMLNGMSQSEVLFILAHEIAHYVKHHIYIGVAGYLLLSFVLLWSLARIYSFIYRNGKERLGLRERSDLRSVPVLLLVVTLLMFATQPINLYVSRVMERAADRYAIEHTDDLQPALESYQALARESKSDLSPYEWIVWLRYTHPPLGERIERIQSEMEQRERNN</sequence>
<dbReference type="InterPro" id="IPR032456">
    <property type="entry name" value="Peptidase_M48_N"/>
</dbReference>
<dbReference type="STRING" id="1385513.N780_03700"/>
<dbReference type="Proteomes" id="UP000030153">
    <property type="component" value="Unassembled WGS sequence"/>
</dbReference>
<feature type="binding site" evidence="7">
    <location>
        <position position="257"/>
    </location>
    <ligand>
        <name>Zn(2+)</name>
        <dbReference type="ChEBI" id="CHEBI:29105"/>
        <note>catalytic</note>
    </ligand>
</feature>
<feature type="binding site" evidence="7">
    <location>
        <position position="333"/>
    </location>
    <ligand>
        <name>Zn(2+)</name>
        <dbReference type="ChEBI" id="CHEBI:29105"/>
        <note>catalytic</note>
    </ligand>
</feature>
<dbReference type="PANTHER" id="PTHR10120">
    <property type="entry name" value="CAAX PRENYL PROTEASE 1"/>
    <property type="match status" value="1"/>
</dbReference>
<feature type="transmembrane region" description="Helical" evidence="9">
    <location>
        <begin position="79"/>
        <end position="99"/>
    </location>
</feature>
<keyword evidence="9" id="KW-0472">Membrane</keyword>
<dbReference type="InterPro" id="IPR027057">
    <property type="entry name" value="CAXX_Prtase_1"/>
</dbReference>
<dbReference type="Pfam" id="PF16491">
    <property type="entry name" value="Peptidase_M48_N"/>
    <property type="match status" value="1"/>
</dbReference>
<gene>
    <name evidence="12" type="ORF">N780_03700</name>
</gene>
<dbReference type="GO" id="GO:0004222">
    <property type="term" value="F:metalloendopeptidase activity"/>
    <property type="evidence" value="ECO:0007669"/>
    <property type="project" value="InterPro"/>
</dbReference>
<evidence type="ECO:0000313" key="13">
    <source>
        <dbReference type="Proteomes" id="UP000030153"/>
    </source>
</evidence>
<evidence type="ECO:0000256" key="9">
    <source>
        <dbReference type="SAM" id="Phobius"/>
    </source>
</evidence>
<feature type="transmembrane region" description="Helical" evidence="9">
    <location>
        <begin position="152"/>
        <end position="174"/>
    </location>
</feature>
<feature type="transmembrane region" description="Helical" evidence="9">
    <location>
        <begin position="119"/>
        <end position="140"/>
    </location>
</feature>
<dbReference type="RefSeq" id="WP_036785064.1">
    <property type="nucleotide sequence ID" value="NZ_AVBG01000010.1"/>
</dbReference>
<keyword evidence="2 7" id="KW-0479">Metal-binding</keyword>
<dbReference type="eggNOG" id="COG0501">
    <property type="taxonomic scope" value="Bacteria"/>
</dbReference>
<keyword evidence="5 8" id="KW-0482">Metalloprotease</keyword>
<dbReference type="InterPro" id="IPR001915">
    <property type="entry name" value="Peptidase_M48"/>
</dbReference>
<feature type="transmembrane region" description="Helical" evidence="9">
    <location>
        <begin position="5"/>
        <end position="23"/>
    </location>
</feature>